<dbReference type="AlphaFoldDB" id="Q4QYW8"/>
<name>Q4QYW8_SPICI</name>
<gene>
    <name evidence="1" type="primary">arp2</name>
</gene>
<protein>
    <submittedName>
        <fullName evidence="1">SARP2</fullName>
    </submittedName>
</protein>
<organism evidence="1">
    <name type="scientific">Spiroplasma citri</name>
    <dbReference type="NCBI Taxonomy" id="2133"/>
    <lineage>
        <taxon>Bacteria</taxon>
        <taxon>Bacillati</taxon>
        <taxon>Mycoplasmatota</taxon>
        <taxon>Mollicutes</taxon>
        <taxon>Entomoplasmatales</taxon>
        <taxon>Spiroplasmataceae</taxon>
        <taxon>Spiroplasma</taxon>
    </lineage>
</organism>
<accession>Q4QYW8</accession>
<sequence>MFTLEGKQYTSEIIVSMQAKINPVVSSVKQNLSDLIKNIDLGNIFDNNDNTIFTAVNQKNHNIIDDFSQIEITIKIITLQL</sequence>
<evidence type="ECO:0000313" key="1">
    <source>
        <dbReference type="EMBL" id="CAJ13413.1"/>
    </source>
</evidence>
<reference evidence="1" key="1">
    <citation type="journal article" date="2005" name="BMC Genomics">
        <title>Sequence comparisons of plasmids pBJS-O of Spiroplasma citri and pSKU146 of S. kunkelii: implications for plasmid evolution.</title>
        <authorList>
            <person name="Joshi B.D."/>
            <person name="Berg M."/>
            <person name="Rogers J."/>
            <person name="Fletcher J."/>
            <person name="Melcher U."/>
        </authorList>
    </citation>
    <scope>NUCLEOTIDE SEQUENCE</scope>
    <source>
        <strain evidence="1">BR3-T</strain>
    </source>
</reference>
<proteinExistence type="predicted"/>
<dbReference type="EMBL" id="AM040505">
    <property type="protein sequence ID" value="CAJ13413.1"/>
    <property type="molecule type" value="Genomic_DNA"/>
</dbReference>